<dbReference type="AlphaFoldDB" id="A7ARW1"/>
<comment type="caution">
    <text evidence="1">The sequence shown here is derived from an EMBL/GenBank/DDBJ whole genome shotgun (WGS) entry which is preliminary data.</text>
</comment>
<dbReference type="KEGG" id="bbo:BBOV_IV009250"/>
<dbReference type="VEuPathDB" id="PiroplasmaDB:BBOV_IV009250"/>
<dbReference type="eggNOG" id="ENOG502QWXA">
    <property type="taxonomic scope" value="Eukaryota"/>
</dbReference>
<reference evidence="1" key="2">
    <citation type="submission" date="2007-08" db="EMBL/GenBank/DDBJ databases">
        <authorList>
            <person name="Nene V."/>
        </authorList>
    </citation>
    <scope>NUCLEOTIDE SEQUENCE</scope>
    <source>
        <strain evidence="1">T2Bo</strain>
    </source>
</reference>
<dbReference type="OMA" id="RCNLNRG"/>
<organism evidence="1">
    <name type="scientific">Babesia bovis</name>
    <dbReference type="NCBI Taxonomy" id="5865"/>
    <lineage>
        <taxon>Eukaryota</taxon>
        <taxon>Sar</taxon>
        <taxon>Alveolata</taxon>
        <taxon>Apicomplexa</taxon>
        <taxon>Aconoidasida</taxon>
        <taxon>Piroplasmida</taxon>
        <taxon>Babesiidae</taxon>
        <taxon>Babesia</taxon>
    </lineage>
</organism>
<dbReference type="GeneID" id="5479082"/>
<proteinExistence type="predicted"/>
<reference evidence="1" key="1">
    <citation type="journal article" date="2007" name="PLoS Pathog.">
        <title>Genome sequence of Babesia bovis and comparative analysis of apicomplexan hemoprotozoa.</title>
        <authorList>
            <person name="Brayton K.A."/>
            <person name="Lau A.O.T."/>
            <person name="Herndon D.R."/>
            <person name="Hannick L."/>
            <person name="Kappmeyer L.S."/>
            <person name="Berens S.J."/>
            <person name="Bidwell S.L."/>
            <person name="Brown W.C."/>
            <person name="Crabtree J."/>
            <person name="Fadrosh D."/>
            <person name="Feldblum T."/>
            <person name="Forberger H.A."/>
            <person name="Haas B.J."/>
            <person name="Howell J.M."/>
            <person name="Khouri H."/>
            <person name="Koo H."/>
            <person name="Mann D.J."/>
            <person name="Norimine J."/>
            <person name="Paulsen I.T."/>
            <person name="Radune D."/>
            <person name="Ren Q."/>
            <person name="Smith R.K. Jr."/>
            <person name="Suarez C.E."/>
            <person name="White O."/>
            <person name="Wortman J.R."/>
            <person name="Knowles D.P. Jr."/>
            <person name="McElwain T.F."/>
            <person name="Nene V.M."/>
        </authorList>
    </citation>
    <scope>NUCLEOTIDE SEQUENCE [LARGE SCALE GENOMIC DNA]</scope>
    <source>
        <strain evidence="1">T2Bo</strain>
    </source>
</reference>
<gene>
    <name evidence="1" type="ORF">BBOV_IV009260</name>
</gene>
<dbReference type="EMBL" id="AAXT01000002">
    <property type="protein sequence ID" value="EDO07280.1"/>
    <property type="molecule type" value="Genomic_DNA"/>
</dbReference>
<accession>A7ARW1</accession>
<name>A7ARW1_BABBO</name>
<protein>
    <submittedName>
        <fullName evidence="1">Uncharacterized protein</fullName>
    </submittedName>
</protein>
<sequence length="323" mass="36244">MASNAQEFAKVKSHYLFLLTAIANNIDVKYKPVEKIGLQVVSMETDIYEKAEVHLRQHDGDKACFPNTRAAVVHLIDMANGFIESSSHDELIQILLLNCVKRFKPNARIKFALLKEAKRRVNEMHCGGITHVMQTLFTLFSPNSPELIDVMTMYLDRVVAEITQYNTGEIAQIEAPGLFSITLFQDVNILANMLSIFDRCNLNRGDLATQVVTLLERHKYQQLENAHCQSLIDIIHFLAFSLDQHEAIDIIAILLHQRIESVELTAGQLAAIAECFIAAPMALNPMKHPALITSIKLKAKTAKGEVKILEKVLKKLDNPSTSM</sequence>
<dbReference type="InParanoid" id="A7ARW1"/>
<evidence type="ECO:0000313" key="1">
    <source>
        <dbReference type="EMBL" id="EDO07280.1"/>
    </source>
</evidence>